<dbReference type="RefSeq" id="WP_281454284.1">
    <property type="nucleotide sequence ID" value="NZ_JASAOF010000002.1"/>
</dbReference>
<dbReference type="InterPro" id="IPR036291">
    <property type="entry name" value="NAD(P)-bd_dom_sf"/>
</dbReference>
<feature type="domain" description="Enoyl reductase (ER)" evidence="1">
    <location>
        <begin position="10"/>
        <end position="303"/>
    </location>
</feature>
<dbReference type="InterPro" id="IPR020843">
    <property type="entry name" value="ER"/>
</dbReference>
<name>A0ABT6PIS2_9PSEU</name>
<dbReference type="SUPFAM" id="SSF51735">
    <property type="entry name" value="NAD(P)-binding Rossmann-fold domains"/>
    <property type="match status" value="1"/>
</dbReference>
<sequence length="306" mass="32012">MRRVNHVVHGGPEVLFVENAPVPEPGPGQLLVACEAIGVTLPTVRRVREGPEPAPLAGEIAGTVHALGPGVRGFRLGQRVTGLCFEHAYAELALLAEPLASPIPDHADATTAIALVRSGLIARQACATGMLGHGETVLITAAAGAVGTMAVQIARGCGARVVAAVSNAADKRAHLTNLGAERVVDYADHDWGDPVEVVLDAVGGDLLSRTVRALGPGGRLVTFAGQPGPISSRELVLRGASATGFRMGAPPKPSLHAYWRDELWDQHRQGRLRTRVHDQIPLTEAARAHETLESGTNLGKVVLTVD</sequence>
<evidence type="ECO:0000313" key="2">
    <source>
        <dbReference type="EMBL" id="MDI2027904.1"/>
    </source>
</evidence>
<dbReference type="InterPro" id="IPR013154">
    <property type="entry name" value="ADH-like_N"/>
</dbReference>
<dbReference type="PANTHER" id="PTHR43677:SF4">
    <property type="entry name" value="QUINONE OXIDOREDUCTASE-LIKE PROTEIN 2"/>
    <property type="match status" value="1"/>
</dbReference>
<dbReference type="Gene3D" id="3.90.180.10">
    <property type="entry name" value="Medium-chain alcohol dehydrogenases, catalytic domain"/>
    <property type="match status" value="1"/>
</dbReference>
<proteinExistence type="predicted"/>
<accession>A0ABT6PIS2</accession>
<dbReference type="SUPFAM" id="SSF50129">
    <property type="entry name" value="GroES-like"/>
    <property type="match status" value="1"/>
</dbReference>
<dbReference type="InterPro" id="IPR051397">
    <property type="entry name" value="Zn-ADH-like_protein"/>
</dbReference>
<gene>
    <name evidence="2" type="ORF">QFW96_04760</name>
</gene>
<reference evidence="2 3" key="1">
    <citation type="submission" date="2023-04" db="EMBL/GenBank/DDBJ databases">
        <title>Draft genome sequence of Saccharopolyspora sp. TS4A08 isolated from sweet potato rhizospheric soil.</title>
        <authorList>
            <person name="Suksaard P."/>
            <person name="Duangmal K."/>
        </authorList>
    </citation>
    <scope>NUCLEOTIDE SEQUENCE [LARGE SCALE GENOMIC DNA]</scope>
    <source>
        <strain evidence="2 3">TS4A08</strain>
    </source>
</reference>
<dbReference type="Gene3D" id="3.40.50.720">
    <property type="entry name" value="NAD(P)-binding Rossmann-like Domain"/>
    <property type="match status" value="1"/>
</dbReference>
<comment type="caution">
    <text evidence="2">The sequence shown here is derived from an EMBL/GenBank/DDBJ whole genome shotgun (WGS) entry which is preliminary data.</text>
</comment>
<dbReference type="SMART" id="SM00829">
    <property type="entry name" value="PKS_ER"/>
    <property type="match status" value="1"/>
</dbReference>
<protein>
    <submittedName>
        <fullName evidence="2">Zinc-binding dehydrogenase</fullName>
    </submittedName>
</protein>
<evidence type="ECO:0000259" key="1">
    <source>
        <dbReference type="SMART" id="SM00829"/>
    </source>
</evidence>
<dbReference type="Pfam" id="PF08240">
    <property type="entry name" value="ADH_N"/>
    <property type="match status" value="1"/>
</dbReference>
<keyword evidence="3" id="KW-1185">Reference proteome</keyword>
<dbReference type="Proteomes" id="UP001237595">
    <property type="component" value="Unassembled WGS sequence"/>
</dbReference>
<dbReference type="Pfam" id="PF13602">
    <property type="entry name" value="ADH_zinc_N_2"/>
    <property type="match status" value="1"/>
</dbReference>
<dbReference type="InterPro" id="IPR011032">
    <property type="entry name" value="GroES-like_sf"/>
</dbReference>
<organism evidence="2 3">
    <name type="scientific">Saccharopolyspora ipomoeae</name>
    <dbReference type="NCBI Taxonomy" id="3042027"/>
    <lineage>
        <taxon>Bacteria</taxon>
        <taxon>Bacillati</taxon>
        <taxon>Actinomycetota</taxon>
        <taxon>Actinomycetes</taxon>
        <taxon>Pseudonocardiales</taxon>
        <taxon>Pseudonocardiaceae</taxon>
        <taxon>Saccharopolyspora</taxon>
    </lineage>
</organism>
<dbReference type="EMBL" id="JASAOF010000002">
    <property type="protein sequence ID" value="MDI2027904.1"/>
    <property type="molecule type" value="Genomic_DNA"/>
</dbReference>
<evidence type="ECO:0000313" key="3">
    <source>
        <dbReference type="Proteomes" id="UP001237595"/>
    </source>
</evidence>
<dbReference type="PANTHER" id="PTHR43677">
    <property type="entry name" value="SHORT-CHAIN DEHYDROGENASE/REDUCTASE"/>
    <property type="match status" value="1"/>
</dbReference>